<reference evidence="1" key="1">
    <citation type="journal article" date="2015" name="Genome Biol. Evol.">
        <title>Organellar Genomes of White Spruce (Picea glauca): Assembly and Annotation.</title>
        <authorList>
            <person name="Jackman S.D."/>
            <person name="Warren R.L."/>
            <person name="Gibb E.A."/>
            <person name="Vandervalk B.P."/>
            <person name="Mohamadi H."/>
            <person name="Chu J."/>
            <person name="Raymond A."/>
            <person name="Pleasance S."/>
            <person name="Coope R."/>
            <person name="Wildung M.R."/>
            <person name="Ritland C.E."/>
            <person name="Bousquet J."/>
            <person name="Jones S.J."/>
            <person name="Bohlmann J."/>
            <person name="Birol I."/>
        </authorList>
    </citation>
    <scope>NUCLEOTIDE SEQUENCE [LARGE SCALE GENOMIC DNA]</scope>
    <source>
        <tissue evidence="1">Flushing bud</tissue>
    </source>
</reference>
<dbReference type="AlphaFoldDB" id="A0A117NHI6"/>
<protein>
    <submittedName>
        <fullName evidence="1">Uncharacterized protein</fullName>
    </submittedName>
</protein>
<gene>
    <name evidence="1" type="ORF">ABT39_MTgene4458</name>
</gene>
<sequence>MKLLFKFDAPLPYEHLSFLAGLICWLLLLVSQSIKQYGQSLRSIARVNQLPSTITGNYSTFGMVSQYSQSIKHLRYSCHSSS</sequence>
<organism evidence="1">
    <name type="scientific">Picea glauca</name>
    <name type="common">White spruce</name>
    <name type="synonym">Pinus glauca</name>
    <dbReference type="NCBI Taxonomy" id="3330"/>
    <lineage>
        <taxon>Eukaryota</taxon>
        <taxon>Viridiplantae</taxon>
        <taxon>Streptophyta</taxon>
        <taxon>Embryophyta</taxon>
        <taxon>Tracheophyta</taxon>
        <taxon>Spermatophyta</taxon>
        <taxon>Pinopsida</taxon>
        <taxon>Pinidae</taxon>
        <taxon>Conifers I</taxon>
        <taxon>Pinales</taxon>
        <taxon>Pinaceae</taxon>
        <taxon>Picea</taxon>
    </lineage>
</organism>
<evidence type="ECO:0000313" key="1">
    <source>
        <dbReference type="EMBL" id="KUM48443.1"/>
    </source>
</evidence>
<dbReference type="EMBL" id="LKAM01000005">
    <property type="protein sequence ID" value="KUM48443.1"/>
    <property type="molecule type" value="Genomic_DNA"/>
</dbReference>
<geneLocation type="mitochondrion" evidence="1"/>
<comment type="caution">
    <text evidence="1">The sequence shown here is derived from an EMBL/GenBank/DDBJ whole genome shotgun (WGS) entry which is preliminary data.</text>
</comment>
<accession>A0A117NHI6</accession>
<proteinExistence type="predicted"/>
<name>A0A117NHI6_PICGL</name>
<keyword evidence="1" id="KW-0496">Mitochondrion</keyword>